<accession>A0A8U0A7K6</accession>
<evidence type="ECO:0000256" key="1">
    <source>
        <dbReference type="ARBA" id="ARBA00007073"/>
    </source>
</evidence>
<evidence type="ECO:0000313" key="2">
    <source>
        <dbReference type="EMBL" id="UPM43993.1"/>
    </source>
</evidence>
<dbReference type="EMBL" id="CP096019">
    <property type="protein sequence ID" value="UPM43993.1"/>
    <property type="molecule type" value="Genomic_DNA"/>
</dbReference>
<dbReference type="NCBIfam" id="NF011470">
    <property type="entry name" value="PRK14887.1"/>
    <property type="match status" value="1"/>
</dbReference>
<evidence type="ECO:0000313" key="3">
    <source>
        <dbReference type="Proteomes" id="UP000831768"/>
    </source>
</evidence>
<dbReference type="Gene3D" id="3.30.310.50">
    <property type="entry name" value="Alpha-D-phosphohexomutase, C-terminal domain"/>
    <property type="match status" value="1"/>
</dbReference>
<comment type="similarity">
    <text evidence="1">Belongs to the CTAG/PCC1 family.</text>
</comment>
<dbReference type="GeneID" id="71927580"/>
<reference evidence="2" key="1">
    <citation type="submission" date="2022-04" db="EMBL/GenBank/DDBJ databases">
        <title>Halocatena sp. nov., isolated from a salt lake.</title>
        <authorList>
            <person name="Cui H.-L."/>
        </authorList>
    </citation>
    <scope>NUCLEOTIDE SEQUENCE</scope>
    <source>
        <strain evidence="2">AD-1</strain>
    </source>
</reference>
<gene>
    <name evidence="2" type="ORF">MW046_05995</name>
</gene>
<protein>
    <submittedName>
        <fullName evidence="2">Rpo operon protein</fullName>
    </submittedName>
</protein>
<dbReference type="InterPro" id="IPR015419">
    <property type="entry name" value="CTAG/Pcc1"/>
</dbReference>
<dbReference type="Proteomes" id="UP000831768">
    <property type="component" value="Chromosome"/>
</dbReference>
<sequence length="80" mass="8985">MLPSTVQLAFEYTDVERAALIERSVRQEVGEIDGGRSRTTIERDNATVELFIEADDLVALRAGLNTWCTLLDVAERCSKR</sequence>
<dbReference type="Pfam" id="PF09341">
    <property type="entry name" value="Pcc1"/>
    <property type="match status" value="1"/>
</dbReference>
<name>A0A8U0A7K6_9EURY</name>
<dbReference type="KEGG" id="haad:MW046_05995"/>
<proteinExistence type="inferred from homology"/>
<keyword evidence="3" id="KW-1185">Reference proteome</keyword>
<dbReference type="RefSeq" id="WP_247994651.1">
    <property type="nucleotide sequence ID" value="NZ_CP096019.1"/>
</dbReference>
<dbReference type="AlphaFoldDB" id="A0A8U0A7K6"/>
<organism evidence="2 3">
    <name type="scientific">Halocatena salina</name>
    <dbReference type="NCBI Taxonomy" id="2934340"/>
    <lineage>
        <taxon>Archaea</taxon>
        <taxon>Methanobacteriati</taxon>
        <taxon>Methanobacteriota</taxon>
        <taxon>Stenosarchaea group</taxon>
        <taxon>Halobacteria</taxon>
        <taxon>Halobacteriales</taxon>
        <taxon>Natronomonadaceae</taxon>
        <taxon>Halocatena</taxon>
    </lineage>
</organism>